<dbReference type="EMBL" id="JARTCD010000021">
    <property type="protein sequence ID" value="KAJ8658910.1"/>
    <property type="molecule type" value="Genomic_DNA"/>
</dbReference>
<dbReference type="HAMAP" id="MF_03012">
    <property type="entry name" value="eIF3m"/>
    <property type="match status" value="1"/>
</dbReference>
<dbReference type="AlphaFoldDB" id="A0AAD7XYA1"/>
<dbReference type="SUPFAM" id="SSF46785">
    <property type="entry name" value="Winged helix' DNA-binding domain"/>
    <property type="match status" value="1"/>
</dbReference>
<dbReference type="InterPro" id="IPR040750">
    <property type="entry name" value="eIF3m_C_helix"/>
</dbReference>
<evidence type="ECO:0000256" key="4">
    <source>
        <dbReference type="ARBA" id="ARBA00022917"/>
    </source>
</evidence>
<feature type="domain" description="PCI" evidence="6">
    <location>
        <begin position="184"/>
        <end position="345"/>
    </location>
</feature>
<comment type="similarity">
    <text evidence="1">Belongs to the CSN7/EIF3M family. CSN7 subfamily.</text>
</comment>
<dbReference type="InterPro" id="IPR027528">
    <property type="entry name" value="eIF3m"/>
</dbReference>
<keyword evidence="2 5" id="KW-0963">Cytoplasm</keyword>
<comment type="function">
    <text evidence="5">Component of the eukaryotic translation initiation factor 3 (eIF-3) complex, which is involved in protein synthesis of a specialized repertoire of mRNAs and, together with other initiation factors, stimulates binding of mRNA and methionyl-tRNAi to the 40S ribosome. The eIF-3 complex specifically targets and initiates translation of a subset of mRNAs involved in cell proliferation.</text>
</comment>
<evidence type="ECO:0000256" key="3">
    <source>
        <dbReference type="ARBA" id="ARBA00022540"/>
    </source>
</evidence>
<keyword evidence="3 5" id="KW-0396">Initiation factor</keyword>
<dbReference type="GeneID" id="83212705"/>
<organism evidence="7 8">
    <name type="scientific">Lichtheimia ornata</name>
    <dbReference type="NCBI Taxonomy" id="688661"/>
    <lineage>
        <taxon>Eukaryota</taxon>
        <taxon>Fungi</taxon>
        <taxon>Fungi incertae sedis</taxon>
        <taxon>Mucoromycota</taxon>
        <taxon>Mucoromycotina</taxon>
        <taxon>Mucoromycetes</taxon>
        <taxon>Mucorales</taxon>
        <taxon>Lichtheimiaceae</taxon>
        <taxon>Lichtheimia</taxon>
    </lineage>
</organism>
<sequence>MSNGIFVQGSLESQILDLAYYISNLREEEGEEEAPYMQETRKLLAANNNDVYIQLAKDGSIFLTKSDREVEGAFNLLVVITLQAKDVNAAVKELIKTLTQTESTKTSLKQKILLNLYNALPSNSPLRYDAFLGLVDVTAHADELDSLYGQLDHIDAWVKQWGIDAQTERQLYNHVGEKLSQVGEDKLAFDFLLKTLATYNDDSASSTDLAKDAVIRAVSIENFFAFEDLLQYTAIQKIKGTKEYELLDVFLNGDLNTYKTFAAANADLMKRLDADSNVRKIRLLALASLGCENLTRELSYAEIAKSLDISEDEVEMWVIDVIRAGLVEAKLDQLNKTVIVHRSVHRVFGKEQWQQLSERLNTWKESLNEIMAVVGNAKLIAGGALQGGAAAVVVEDKTAQQAEVTVTNSSN</sequence>
<gene>
    <name evidence="7" type="ORF">O0I10_005292</name>
</gene>
<comment type="similarity">
    <text evidence="5">Belongs to the eIF-3 subunit M family.</text>
</comment>
<dbReference type="GO" id="GO:0071541">
    <property type="term" value="C:eukaryotic translation initiation factor 3 complex, eIF3m"/>
    <property type="evidence" value="ECO:0007669"/>
    <property type="project" value="UniProtKB-UniRule"/>
</dbReference>
<proteinExistence type="inferred from homology"/>
<evidence type="ECO:0000256" key="5">
    <source>
        <dbReference type="HAMAP-Rule" id="MF_03012"/>
    </source>
</evidence>
<protein>
    <recommendedName>
        <fullName evidence="5">Eukaryotic translation initiation factor 3 subunit M</fullName>
        <shortName evidence="5">eIF3m</shortName>
    </recommendedName>
</protein>
<dbReference type="GO" id="GO:0003743">
    <property type="term" value="F:translation initiation factor activity"/>
    <property type="evidence" value="ECO:0007669"/>
    <property type="project" value="UniProtKB-UniRule"/>
</dbReference>
<dbReference type="InterPro" id="IPR036390">
    <property type="entry name" value="WH_DNA-bd_sf"/>
</dbReference>
<dbReference type="Proteomes" id="UP001234581">
    <property type="component" value="Unassembled WGS sequence"/>
</dbReference>
<dbReference type="InterPro" id="IPR000717">
    <property type="entry name" value="PCI_dom"/>
</dbReference>
<dbReference type="Pfam" id="PF18005">
    <property type="entry name" value="eIF3m_C_helix"/>
    <property type="match status" value="1"/>
</dbReference>
<dbReference type="Pfam" id="PF01399">
    <property type="entry name" value="PCI"/>
    <property type="match status" value="1"/>
</dbReference>
<dbReference type="PANTHER" id="PTHR15350">
    <property type="entry name" value="COP9 SIGNALOSOME COMPLEX SUBUNIT 7/DENDRITIC CELL PROTEIN GA17"/>
    <property type="match status" value="1"/>
</dbReference>
<dbReference type="PROSITE" id="PS50250">
    <property type="entry name" value="PCI"/>
    <property type="match status" value="1"/>
</dbReference>
<evidence type="ECO:0000313" key="7">
    <source>
        <dbReference type="EMBL" id="KAJ8658910.1"/>
    </source>
</evidence>
<name>A0AAD7XYA1_9FUNG</name>
<dbReference type="GO" id="GO:0001732">
    <property type="term" value="P:formation of cytoplasmic translation initiation complex"/>
    <property type="evidence" value="ECO:0007669"/>
    <property type="project" value="UniProtKB-UniRule"/>
</dbReference>
<evidence type="ECO:0000256" key="2">
    <source>
        <dbReference type="ARBA" id="ARBA00022490"/>
    </source>
</evidence>
<evidence type="ECO:0000256" key="1">
    <source>
        <dbReference type="ARBA" id="ARBA00008482"/>
    </source>
</evidence>
<comment type="caution">
    <text evidence="7">The sequence shown here is derived from an EMBL/GenBank/DDBJ whole genome shotgun (WGS) entry which is preliminary data.</text>
</comment>
<evidence type="ECO:0000259" key="6">
    <source>
        <dbReference type="PROSITE" id="PS50250"/>
    </source>
</evidence>
<comment type="subcellular location">
    <subcellularLocation>
        <location evidence="5">Cytoplasm</location>
    </subcellularLocation>
</comment>
<accession>A0AAD7XYA1</accession>
<dbReference type="SMART" id="SM00088">
    <property type="entry name" value="PINT"/>
    <property type="match status" value="1"/>
</dbReference>
<dbReference type="GO" id="GO:0016282">
    <property type="term" value="C:eukaryotic 43S preinitiation complex"/>
    <property type="evidence" value="ECO:0007669"/>
    <property type="project" value="UniProtKB-UniRule"/>
</dbReference>
<reference evidence="7 8" key="1">
    <citation type="submission" date="2023-03" db="EMBL/GenBank/DDBJ databases">
        <title>Genome sequence of Lichtheimia ornata CBS 291.66.</title>
        <authorList>
            <person name="Mohabir J.T."/>
            <person name="Shea T.P."/>
            <person name="Kurbessoian T."/>
            <person name="Berby B."/>
            <person name="Fontaine J."/>
            <person name="Livny J."/>
            <person name="Gnirke A."/>
            <person name="Stajich J.E."/>
            <person name="Cuomo C.A."/>
        </authorList>
    </citation>
    <scope>NUCLEOTIDE SEQUENCE [LARGE SCALE GENOMIC DNA]</scope>
    <source>
        <strain evidence="7">CBS 291.66</strain>
    </source>
</reference>
<dbReference type="RefSeq" id="XP_058343823.1">
    <property type="nucleotide sequence ID" value="XM_058485337.1"/>
</dbReference>
<keyword evidence="8" id="KW-1185">Reference proteome</keyword>
<dbReference type="PANTHER" id="PTHR15350:SF2">
    <property type="entry name" value="EUKARYOTIC TRANSLATION INITIATION FACTOR 3 SUBUNIT M"/>
    <property type="match status" value="1"/>
</dbReference>
<comment type="subunit">
    <text evidence="5">Component of the eukaryotic translation initiation factor 3 (eIF-3) complex.</text>
</comment>
<dbReference type="GO" id="GO:0033290">
    <property type="term" value="C:eukaryotic 48S preinitiation complex"/>
    <property type="evidence" value="ECO:0007669"/>
    <property type="project" value="UniProtKB-UniRule"/>
</dbReference>
<keyword evidence="4 5" id="KW-0648">Protein biosynthesis</keyword>
<dbReference type="InterPro" id="IPR045237">
    <property type="entry name" value="COPS7/eIF3m"/>
</dbReference>
<evidence type="ECO:0000313" key="8">
    <source>
        <dbReference type="Proteomes" id="UP001234581"/>
    </source>
</evidence>